<keyword evidence="8" id="KW-0378">Hydrolase</keyword>
<evidence type="ECO:0000256" key="8">
    <source>
        <dbReference type="ARBA" id="ARBA00022801"/>
    </source>
</evidence>
<dbReference type="InterPro" id="IPR038772">
    <property type="entry name" value="Sph/SMPD2-like"/>
</dbReference>
<gene>
    <name evidence="16" type="ORF">RUM44_007541</name>
</gene>
<comment type="pathway">
    <text evidence="2">Lipid metabolism; sphingolipid metabolism.</text>
</comment>
<feature type="transmembrane region" description="Helical" evidence="14">
    <location>
        <begin position="360"/>
        <end position="390"/>
    </location>
</feature>
<comment type="caution">
    <text evidence="16">The sequence shown here is derived from an EMBL/GenBank/DDBJ whole genome shotgun (WGS) entry which is preliminary data.</text>
</comment>
<comment type="subcellular location">
    <subcellularLocation>
        <location evidence="1">Membrane</location>
        <topology evidence="1">Multi-pass membrane protein</topology>
    </subcellularLocation>
</comment>
<sequence length="415" mass="47715">MADFITDRNNEKKLLRVFTLNCWSIPYFSENRKSRIAAIAEYLSTSNLDIVCLQEVWSKKDYLFISKKCYTQLPYSHYFNSFIYGSGLCILSKYPITDVYFHQWAINGYPHKILQGDWFAGKGLAFSKIVMNDFIIHIYNAHLHAEYNANSVDYLSHRVLQALDTSQFIKFTTEDCDLAILAGDLNTEPNELPMKILNQNAQLADCFYTAQEKCSSAFGTNESERNSYSPKAKVKNHPEGKRIDYVLYRNSKRLNVDVTQYNFPLPEYVPGCRHSYSDHEAIEVVFQCVVDSGSKAKTPEIDAFELQTTLETSIEICNEALNKLQVTRKTYFSFSVIFALLLTVSLFAELFFHIPLDFGVAHVTFIILFNLVKVSLTLGFIFFTVMNYLWSKSEKSAILTGKFSLMTILKRLKKL</sequence>
<evidence type="ECO:0000256" key="2">
    <source>
        <dbReference type="ARBA" id="ARBA00004760"/>
    </source>
</evidence>
<keyword evidence="9" id="KW-0460">Magnesium</keyword>
<evidence type="ECO:0000256" key="12">
    <source>
        <dbReference type="ARBA" id="ARBA00023098"/>
    </source>
</evidence>
<dbReference type="PANTHER" id="PTHR16320">
    <property type="entry name" value="SPHINGOMYELINASE FAMILY MEMBER"/>
    <property type="match status" value="1"/>
</dbReference>
<protein>
    <recommendedName>
        <fullName evidence="5">sphingomyelin phosphodiesterase</fullName>
        <ecNumber evidence="5">3.1.4.12</ecNumber>
    </recommendedName>
</protein>
<accession>A0ABR1B9X2</accession>
<dbReference type="EC" id="3.1.4.12" evidence="5"/>
<evidence type="ECO:0000259" key="15">
    <source>
        <dbReference type="Pfam" id="PF03372"/>
    </source>
</evidence>
<evidence type="ECO:0000256" key="11">
    <source>
        <dbReference type="ARBA" id="ARBA00022989"/>
    </source>
</evidence>
<keyword evidence="7" id="KW-0479">Metal-binding</keyword>
<comment type="pathway">
    <text evidence="3">Sphingolipid metabolism.</text>
</comment>
<evidence type="ECO:0000256" key="9">
    <source>
        <dbReference type="ARBA" id="ARBA00022842"/>
    </source>
</evidence>
<comment type="similarity">
    <text evidence="4">Belongs to the neutral sphingomyelinase family.</text>
</comment>
<dbReference type="PANTHER" id="PTHR16320:SF24">
    <property type="entry name" value="PHOSPHODIESTERASE, PUTATIVE-RELATED"/>
    <property type="match status" value="1"/>
</dbReference>
<evidence type="ECO:0000256" key="13">
    <source>
        <dbReference type="ARBA" id="ARBA00023136"/>
    </source>
</evidence>
<dbReference type="EMBL" id="JAWJWF010000002">
    <property type="protein sequence ID" value="KAK6637127.1"/>
    <property type="molecule type" value="Genomic_DNA"/>
</dbReference>
<evidence type="ECO:0000256" key="6">
    <source>
        <dbReference type="ARBA" id="ARBA00022692"/>
    </source>
</evidence>
<reference evidence="16 17" key="1">
    <citation type="submission" date="2023-09" db="EMBL/GenBank/DDBJ databases">
        <title>Genomes of two closely related lineages of the louse Polyplax serrata with different host specificities.</title>
        <authorList>
            <person name="Martinu J."/>
            <person name="Tarabai H."/>
            <person name="Stefka J."/>
            <person name="Hypsa V."/>
        </authorList>
    </citation>
    <scope>NUCLEOTIDE SEQUENCE [LARGE SCALE GENOMIC DNA]</scope>
    <source>
        <strain evidence="16">98ZLc_SE</strain>
    </source>
</reference>
<keyword evidence="10" id="KW-0746">Sphingolipid metabolism</keyword>
<keyword evidence="6 14" id="KW-0812">Transmembrane</keyword>
<evidence type="ECO:0000256" key="5">
    <source>
        <dbReference type="ARBA" id="ARBA00012369"/>
    </source>
</evidence>
<dbReference type="Proteomes" id="UP001359485">
    <property type="component" value="Unassembled WGS sequence"/>
</dbReference>
<dbReference type="InterPro" id="IPR036691">
    <property type="entry name" value="Endo/exonu/phosph_ase_sf"/>
</dbReference>
<evidence type="ECO:0000256" key="14">
    <source>
        <dbReference type="SAM" id="Phobius"/>
    </source>
</evidence>
<feature type="transmembrane region" description="Helical" evidence="14">
    <location>
        <begin position="331"/>
        <end position="354"/>
    </location>
</feature>
<evidence type="ECO:0000256" key="4">
    <source>
        <dbReference type="ARBA" id="ARBA00006335"/>
    </source>
</evidence>
<organism evidence="16 17">
    <name type="scientific">Polyplax serrata</name>
    <name type="common">Common mouse louse</name>
    <dbReference type="NCBI Taxonomy" id="468196"/>
    <lineage>
        <taxon>Eukaryota</taxon>
        <taxon>Metazoa</taxon>
        <taxon>Ecdysozoa</taxon>
        <taxon>Arthropoda</taxon>
        <taxon>Hexapoda</taxon>
        <taxon>Insecta</taxon>
        <taxon>Pterygota</taxon>
        <taxon>Neoptera</taxon>
        <taxon>Paraneoptera</taxon>
        <taxon>Psocodea</taxon>
        <taxon>Troctomorpha</taxon>
        <taxon>Phthiraptera</taxon>
        <taxon>Anoplura</taxon>
        <taxon>Polyplacidae</taxon>
        <taxon>Polyplax</taxon>
    </lineage>
</organism>
<evidence type="ECO:0000313" key="17">
    <source>
        <dbReference type="Proteomes" id="UP001359485"/>
    </source>
</evidence>
<dbReference type="Gene3D" id="3.60.10.10">
    <property type="entry name" value="Endonuclease/exonuclease/phosphatase"/>
    <property type="match status" value="1"/>
</dbReference>
<dbReference type="SUPFAM" id="SSF56219">
    <property type="entry name" value="DNase I-like"/>
    <property type="match status" value="1"/>
</dbReference>
<proteinExistence type="inferred from homology"/>
<evidence type="ECO:0000256" key="1">
    <source>
        <dbReference type="ARBA" id="ARBA00004141"/>
    </source>
</evidence>
<evidence type="ECO:0000256" key="7">
    <source>
        <dbReference type="ARBA" id="ARBA00022723"/>
    </source>
</evidence>
<dbReference type="Pfam" id="PF03372">
    <property type="entry name" value="Exo_endo_phos"/>
    <property type="match status" value="1"/>
</dbReference>
<evidence type="ECO:0000256" key="10">
    <source>
        <dbReference type="ARBA" id="ARBA00022919"/>
    </source>
</evidence>
<keyword evidence="11 14" id="KW-1133">Transmembrane helix</keyword>
<keyword evidence="12" id="KW-0443">Lipid metabolism</keyword>
<name>A0ABR1B9X2_POLSC</name>
<keyword evidence="17" id="KW-1185">Reference proteome</keyword>
<keyword evidence="13 14" id="KW-0472">Membrane</keyword>
<evidence type="ECO:0000256" key="3">
    <source>
        <dbReference type="ARBA" id="ARBA00004991"/>
    </source>
</evidence>
<evidence type="ECO:0000313" key="16">
    <source>
        <dbReference type="EMBL" id="KAK6637127.1"/>
    </source>
</evidence>
<feature type="domain" description="Endonuclease/exonuclease/phosphatase" evidence="15">
    <location>
        <begin position="19"/>
        <end position="279"/>
    </location>
</feature>
<dbReference type="InterPro" id="IPR005135">
    <property type="entry name" value="Endo/exonuclease/phosphatase"/>
</dbReference>